<name>A0ABU7EG98_9TELE</name>
<protein>
    <submittedName>
        <fullName evidence="2">Uncharacterized protein</fullName>
    </submittedName>
</protein>
<feature type="compositionally biased region" description="Basic residues" evidence="1">
    <location>
        <begin position="55"/>
        <end position="68"/>
    </location>
</feature>
<feature type="region of interest" description="Disordered" evidence="1">
    <location>
        <begin position="40"/>
        <end position="68"/>
    </location>
</feature>
<comment type="caution">
    <text evidence="2">The sequence shown here is derived from an EMBL/GenBank/DDBJ whole genome shotgun (WGS) entry which is preliminary data.</text>
</comment>
<evidence type="ECO:0000256" key="1">
    <source>
        <dbReference type="SAM" id="MobiDB-lite"/>
    </source>
</evidence>
<reference evidence="2 3" key="1">
    <citation type="submission" date="2021-06" db="EMBL/GenBank/DDBJ databases">
        <authorList>
            <person name="Palmer J.M."/>
        </authorList>
    </citation>
    <scope>NUCLEOTIDE SEQUENCE [LARGE SCALE GENOMIC DNA]</scope>
    <source>
        <strain evidence="2 3">CL_MEX2019</strain>
        <tissue evidence="2">Muscle</tissue>
    </source>
</reference>
<sequence>MYNKKGLQEAEHHQDEEGKISLRISCMTVTASSIVTLKPTFSPPVSGMRKENISRHKRKSIGSKKLTI</sequence>
<organism evidence="2 3">
    <name type="scientific">Characodon lateralis</name>
    <dbReference type="NCBI Taxonomy" id="208331"/>
    <lineage>
        <taxon>Eukaryota</taxon>
        <taxon>Metazoa</taxon>
        <taxon>Chordata</taxon>
        <taxon>Craniata</taxon>
        <taxon>Vertebrata</taxon>
        <taxon>Euteleostomi</taxon>
        <taxon>Actinopterygii</taxon>
        <taxon>Neopterygii</taxon>
        <taxon>Teleostei</taxon>
        <taxon>Neoteleostei</taxon>
        <taxon>Acanthomorphata</taxon>
        <taxon>Ovalentaria</taxon>
        <taxon>Atherinomorphae</taxon>
        <taxon>Cyprinodontiformes</taxon>
        <taxon>Goodeidae</taxon>
        <taxon>Characodon</taxon>
    </lineage>
</organism>
<dbReference type="Proteomes" id="UP001352852">
    <property type="component" value="Unassembled WGS sequence"/>
</dbReference>
<keyword evidence="3" id="KW-1185">Reference proteome</keyword>
<evidence type="ECO:0000313" key="2">
    <source>
        <dbReference type="EMBL" id="MED6285283.1"/>
    </source>
</evidence>
<gene>
    <name evidence="2" type="ORF">CHARACLAT_027747</name>
</gene>
<accession>A0ABU7EG98</accession>
<dbReference type="EMBL" id="JAHUTJ010052744">
    <property type="protein sequence ID" value="MED6285283.1"/>
    <property type="molecule type" value="Genomic_DNA"/>
</dbReference>
<evidence type="ECO:0000313" key="3">
    <source>
        <dbReference type="Proteomes" id="UP001352852"/>
    </source>
</evidence>
<proteinExistence type="predicted"/>